<dbReference type="Proteomes" id="UP000823895">
    <property type="component" value="Unassembled WGS sequence"/>
</dbReference>
<dbReference type="EMBL" id="DWWI01000156">
    <property type="protein sequence ID" value="HJC43470.1"/>
    <property type="molecule type" value="Genomic_DNA"/>
</dbReference>
<evidence type="ECO:0000256" key="1">
    <source>
        <dbReference type="SAM" id="Phobius"/>
    </source>
</evidence>
<protein>
    <submittedName>
        <fullName evidence="3">Nucleoside recognition protein</fullName>
    </submittedName>
</protein>
<organism evidence="3 4">
    <name type="scientific">Candidatus Mediterraneibacter gallistercoris</name>
    <dbReference type="NCBI Taxonomy" id="2838671"/>
    <lineage>
        <taxon>Bacteria</taxon>
        <taxon>Bacillati</taxon>
        <taxon>Bacillota</taxon>
        <taxon>Clostridia</taxon>
        <taxon>Lachnospirales</taxon>
        <taxon>Lachnospiraceae</taxon>
        <taxon>Mediterraneibacter</taxon>
    </lineage>
</organism>
<feature type="transmembrane region" description="Helical" evidence="1">
    <location>
        <begin position="37"/>
        <end position="63"/>
    </location>
</feature>
<keyword evidence="1" id="KW-0812">Transmembrane</keyword>
<evidence type="ECO:0000313" key="3">
    <source>
        <dbReference type="EMBL" id="HJC43470.1"/>
    </source>
</evidence>
<reference evidence="3" key="1">
    <citation type="journal article" date="2021" name="PeerJ">
        <title>Extensive microbial diversity within the chicken gut microbiome revealed by metagenomics and culture.</title>
        <authorList>
            <person name="Gilroy R."/>
            <person name="Ravi A."/>
            <person name="Getino M."/>
            <person name="Pursley I."/>
            <person name="Horton D.L."/>
            <person name="Alikhan N.F."/>
            <person name="Baker D."/>
            <person name="Gharbi K."/>
            <person name="Hall N."/>
            <person name="Watson M."/>
            <person name="Adriaenssens E.M."/>
            <person name="Foster-Nyarko E."/>
            <person name="Jarju S."/>
            <person name="Secka A."/>
            <person name="Antonio M."/>
            <person name="Oren A."/>
            <person name="Chaudhuri R.R."/>
            <person name="La Ragione R."/>
            <person name="Hildebrand F."/>
            <person name="Pallen M.J."/>
        </authorList>
    </citation>
    <scope>NUCLEOTIDE SEQUENCE</scope>
    <source>
        <strain evidence="3">CHK165-2605</strain>
    </source>
</reference>
<name>A0A9D2T3A3_9FIRM</name>
<keyword evidence="1" id="KW-1133">Transmembrane helix</keyword>
<comment type="caution">
    <text evidence="3">The sequence shown here is derived from an EMBL/GenBank/DDBJ whole genome shotgun (WGS) entry which is preliminary data.</text>
</comment>
<gene>
    <name evidence="3" type="ORF">H9756_07300</name>
</gene>
<evidence type="ECO:0000313" key="4">
    <source>
        <dbReference type="Proteomes" id="UP000823895"/>
    </source>
</evidence>
<dbReference type="AlphaFoldDB" id="A0A9D2T3A3"/>
<feature type="domain" description="Nucleoside transporter/FeoB GTPase Gate" evidence="2">
    <location>
        <begin position="42"/>
        <end position="124"/>
    </location>
</feature>
<evidence type="ECO:0000259" key="2">
    <source>
        <dbReference type="Pfam" id="PF07670"/>
    </source>
</evidence>
<dbReference type="Pfam" id="PF07670">
    <property type="entry name" value="Gate"/>
    <property type="match status" value="1"/>
</dbReference>
<feature type="transmembrane region" description="Helical" evidence="1">
    <location>
        <begin position="145"/>
        <end position="165"/>
    </location>
</feature>
<dbReference type="InterPro" id="IPR011642">
    <property type="entry name" value="Gate_dom"/>
</dbReference>
<feature type="transmembrane region" description="Helical" evidence="1">
    <location>
        <begin position="177"/>
        <end position="196"/>
    </location>
</feature>
<sequence>MLNYLWAGMILAGIIFGAFNGKMQDITNAALESSQEAVTLCITMIGVMAFWTGIMEIASRAGIIQMAARRMRPLIRFLFPNLPEKHKAVEHICTNFIANFLGLGWAATPAGLKAMEELGKLEEERRNKKIYGLARKRGIAGNEMCTFLIINISSLQLIPVNVIAYRSQYGSVNPAGIVGAGIVATAVSTGVAVIFCRLMDRRQKNFHNEKNFL</sequence>
<keyword evidence="1" id="KW-0472">Membrane</keyword>
<accession>A0A9D2T3A3</accession>
<proteinExistence type="predicted"/>
<reference evidence="3" key="2">
    <citation type="submission" date="2021-04" db="EMBL/GenBank/DDBJ databases">
        <authorList>
            <person name="Gilroy R."/>
        </authorList>
    </citation>
    <scope>NUCLEOTIDE SEQUENCE</scope>
    <source>
        <strain evidence="3">CHK165-2605</strain>
    </source>
</reference>